<accession>A0A1V4IKI4</accession>
<dbReference type="InterPro" id="IPR003660">
    <property type="entry name" value="HAMP_dom"/>
</dbReference>
<proteinExistence type="predicted"/>
<dbReference type="InterPro" id="IPR036890">
    <property type="entry name" value="HATPase_C_sf"/>
</dbReference>
<evidence type="ECO:0000256" key="3">
    <source>
        <dbReference type="ARBA" id="ARBA00012438"/>
    </source>
</evidence>
<comment type="subcellular location">
    <subcellularLocation>
        <location evidence="2">Membrane</location>
    </subcellularLocation>
</comment>
<dbReference type="Gene3D" id="6.10.340.10">
    <property type="match status" value="1"/>
</dbReference>
<dbReference type="InterPro" id="IPR010559">
    <property type="entry name" value="Sig_transdc_His_kin_internal"/>
</dbReference>
<feature type="domain" description="Histidine kinase" evidence="9">
    <location>
        <begin position="467"/>
        <end position="566"/>
    </location>
</feature>
<dbReference type="STRING" id="1450648.CLORY_28660"/>
<dbReference type="Pfam" id="PF00672">
    <property type="entry name" value="HAMP"/>
    <property type="match status" value="1"/>
</dbReference>
<dbReference type="SMART" id="SM00387">
    <property type="entry name" value="HATPase_c"/>
    <property type="match status" value="1"/>
</dbReference>
<feature type="transmembrane region" description="Helical" evidence="8">
    <location>
        <begin position="16"/>
        <end position="37"/>
    </location>
</feature>
<dbReference type="AlphaFoldDB" id="A0A1V4IKI4"/>
<dbReference type="PANTHER" id="PTHR34220:SF7">
    <property type="entry name" value="SENSOR HISTIDINE KINASE YPDA"/>
    <property type="match status" value="1"/>
</dbReference>
<keyword evidence="8" id="KW-1133">Transmembrane helix</keyword>
<dbReference type="SUPFAM" id="SSF55874">
    <property type="entry name" value="ATPase domain of HSP90 chaperone/DNA topoisomerase II/histidine kinase"/>
    <property type="match status" value="1"/>
</dbReference>
<dbReference type="PROSITE" id="PS50109">
    <property type="entry name" value="HIS_KIN"/>
    <property type="match status" value="1"/>
</dbReference>
<protein>
    <recommendedName>
        <fullName evidence="3">histidine kinase</fullName>
        <ecNumber evidence="3">2.7.13.3</ecNumber>
    </recommendedName>
</protein>
<evidence type="ECO:0000256" key="7">
    <source>
        <dbReference type="ARBA" id="ARBA00023012"/>
    </source>
</evidence>
<dbReference type="InterPro" id="IPR050640">
    <property type="entry name" value="Bact_2-comp_sensor_kinase"/>
</dbReference>
<evidence type="ECO:0000313" key="12">
    <source>
        <dbReference type="Proteomes" id="UP000190080"/>
    </source>
</evidence>
<dbReference type="GO" id="GO:0016020">
    <property type="term" value="C:membrane"/>
    <property type="evidence" value="ECO:0007669"/>
    <property type="project" value="UniProtKB-SubCell"/>
</dbReference>
<evidence type="ECO:0000256" key="6">
    <source>
        <dbReference type="ARBA" id="ARBA00022777"/>
    </source>
</evidence>
<dbReference type="PANTHER" id="PTHR34220">
    <property type="entry name" value="SENSOR HISTIDINE KINASE YPDA"/>
    <property type="match status" value="1"/>
</dbReference>
<dbReference type="SUPFAM" id="SSF158472">
    <property type="entry name" value="HAMP domain-like"/>
    <property type="match status" value="1"/>
</dbReference>
<keyword evidence="8" id="KW-0472">Membrane</keyword>
<gene>
    <name evidence="11" type="primary">yehU_6</name>
    <name evidence="11" type="ORF">CLORY_28660</name>
</gene>
<evidence type="ECO:0000256" key="8">
    <source>
        <dbReference type="SAM" id="Phobius"/>
    </source>
</evidence>
<evidence type="ECO:0000259" key="10">
    <source>
        <dbReference type="PROSITE" id="PS50885"/>
    </source>
</evidence>
<dbReference type="InterPro" id="IPR005467">
    <property type="entry name" value="His_kinase_dom"/>
</dbReference>
<keyword evidence="6 11" id="KW-0418">Kinase</keyword>
<dbReference type="Pfam" id="PF02518">
    <property type="entry name" value="HATPase_c"/>
    <property type="match status" value="1"/>
</dbReference>
<keyword evidence="4" id="KW-0597">Phosphoprotein</keyword>
<dbReference type="PROSITE" id="PS50885">
    <property type="entry name" value="HAMP"/>
    <property type="match status" value="1"/>
</dbReference>
<organism evidence="11 12">
    <name type="scientific">Clostridium oryzae</name>
    <dbReference type="NCBI Taxonomy" id="1450648"/>
    <lineage>
        <taxon>Bacteria</taxon>
        <taxon>Bacillati</taxon>
        <taxon>Bacillota</taxon>
        <taxon>Clostridia</taxon>
        <taxon>Eubacteriales</taxon>
        <taxon>Clostridiaceae</taxon>
        <taxon>Clostridium</taxon>
    </lineage>
</organism>
<evidence type="ECO:0000259" key="9">
    <source>
        <dbReference type="PROSITE" id="PS50109"/>
    </source>
</evidence>
<sequence length="568" mass="66094">MYLVRLFKNMKFRKKLFLSYIIVGIIPILILGIYLYFQERKQLVYETNQNITDSVKQAAENINYKMNIYNNLSYYIAFNPDINSAINQKYTNNYDVHNSIKNIIDPYFETLRSIHKDVETITIYSANSIAQNSSVVTPKDRIKDSYWYKKVINANDTKWFCNDKNLFSVRKLVSGYGELSPNILYMNINYDDVFQELNKIIANEYGVYVLDDSNNVIFAKNKFKDKEKALIPKQIANTKIKNLKENNVKYIVTKYKVSECGWNIYFYKPMKSIYINVNKILFAVIFMVVICCGIVYSFTKLFSYIFVNRIEKLTKEVRLIEMGNLQLNMNTNSEDEIGKLINSFKYMISRINNLIKEVYESKINEREAEMKALQAQINPHFLYNVLSTINWKAIEVGSEDISKVTQELSTFYRTTLNNGKNIISIKDEIANTKSYIEIQSIMHSYSFDVIYNINKELYNYTTIKLILQPIVENAIDHGIDEKRQGRGIIEISGNIVNGCIEFIITDNGTGIDNDMKERLLSQTSKGYGLKNVNDRIKLFYGNDYGISIESELNKYTKVKVIIPIPLSQ</sequence>
<dbReference type="Pfam" id="PF06580">
    <property type="entry name" value="His_kinase"/>
    <property type="match status" value="1"/>
</dbReference>
<evidence type="ECO:0000256" key="5">
    <source>
        <dbReference type="ARBA" id="ARBA00022679"/>
    </source>
</evidence>
<evidence type="ECO:0000313" key="11">
    <source>
        <dbReference type="EMBL" id="OPJ60413.1"/>
    </source>
</evidence>
<keyword evidence="7" id="KW-0902">Two-component regulatory system</keyword>
<dbReference type="GO" id="GO:0000155">
    <property type="term" value="F:phosphorelay sensor kinase activity"/>
    <property type="evidence" value="ECO:0007669"/>
    <property type="project" value="InterPro"/>
</dbReference>
<dbReference type="EMBL" id="MZGV01000032">
    <property type="protein sequence ID" value="OPJ60413.1"/>
    <property type="molecule type" value="Genomic_DNA"/>
</dbReference>
<feature type="domain" description="HAMP" evidence="10">
    <location>
        <begin position="304"/>
        <end position="356"/>
    </location>
</feature>
<feature type="transmembrane region" description="Helical" evidence="8">
    <location>
        <begin position="280"/>
        <end position="307"/>
    </location>
</feature>
<comment type="caution">
    <text evidence="11">The sequence shown here is derived from an EMBL/GenBank/DDBJ whole genome shotgun (WGS) entry which is preliminary data.</text>
</comment>
<evidence type="ECO:0000256" key="2">
    <source>
        <dbReference type="ARBA" id="ARBA00004370"/>
    </source>
</evidence>
<reference evidence="11 12" key="1">
    <citation type="submission" date="2017-03" db="EMBL/GenBank/DDBJ databases">
        <title>Genome sequence of Clostridium oryzae DSM 28571.</title>
        <authorList>
            <person name="Poehlein A."/>
            <person name="Daniel R."/>
        </authorList>
    </citation>
    <scope>NUCLEOTIDE SEQUENCE [LARGE SCALE GENOMIC DNA]</scope>
    <source>
        <strain evidence="11 12">DSM 28571</strain>
    </source>
</reference>
<keyword evidence="8" id="KW-0812">Transmembrane</keyword>
<dbReference type="Gene3D" id="3.30.565.10">
    <property type="entry name" value="Histidine kinase-like ATPase, C-terminal domain"/>
    <property type="match status" value="1"/>
</dbReference>
<dbReference type="InterPro" id="IPR003594">
    <property type="entry name" value="HATPase_dom"/>
</dbReference>
<evidence type="ECO:0000256" key="4">
    <source>
        <dbReference type="ARBA" id="ARBA00022553"/>
    </source>
</evidence>
<dbReference type="Proteomes" id="UP000190080">
    <property type="component" value="Unassembled WGS sequence"/>
</dbReference>
<evidence type="ECO:0000256" key="1">
    <source>
        <dbReference type="ARBA" id="ARBA00000085"/>
    </source>
</evidence>
<keyword evidence="12" id="KW-1185">Reference proteome</keyword>
<dbReference type="CDD" id="cd06225">
    <property type="entry name" value="HAMP"/>
    <property type="match status" value="1"/>
</dbReference>
<name>A0A1V4IKI4_9CLOT</name>
<comment type="catalytic activity">
    <reaction evidence="1">
        <text>ATP + protein L-histidine = ADP + protein N-phospho-L-histidine.</text>
        <dbReference type="EC" id="2.7.13.3"/>
    </reaction>
</comment>
<keyword evidence="5 11" id="KW-0808">Transferase</keyword>
<dbReference type="EC" id="2.7.13.3" evidence="3"/>